<evidence type="ECO:0008006" key="4">
    <source>
        <dbReference type="Google" id="ProtNLM"/>
    </source>
</evidence>
<dbReference type="InterPro" id="IPR050066">
    <property type="entry name" value="UvrABC_protein_C"/>
</dbReference>
<dbReference type="Pfam" id="PF02151">
    <property type="entry name" value="UVR"/>
    <property type="match status" value="1"/>
</dbReference>
<dbReference type="EMBL" id="UINC01044194">
    <property type="protein sequence ID" value="SVB49306.1"/>
    <property type="molecule type" value="Genomic_DNA"/>
</dbReference>
<dbReference type="InterPro" id="IPR000305">
    <property type="entry name" value="GIY-YIG_endonuc"/>
</dbReference>
<feature type="domain" description="GIY-YIG" evidence="2">
    <location>
        <begin position="1"/>
        <end position="36"/>
    </location>
</feature>
<dbReference type="SUPFAM" id="SSF82771">
    <property type="entry name" value="GIY-YIG endonuclease"/>
    <property type="match status" value="1"/>
</dbReference>
<dbReference type="Gene3D" id="3.40.1440.10">
    <property type="entry name" value="GIY-YIG endonuclease"/>
    <property type="match status" value="1"/>
</dbReference>
<protein>
    <recommendedName>
        <fullName evidence="4">Excinuclease ABC subunit C</fullName>
    </recommendedName>
</protein>
<evidence type="ECO:0000313" key="3">
    <source>
        <dbReference type="EMBL" id="SVB49306.1"/>
    </source>
</evidence>
<dbReference type="GO" id="GO:0009380">
    <property type="term" value="C:excinuclease repair complex"/>
    <property type="evidence" value="ECO:0007669"/>
    <property type="project" value="TreeGrafter"/>
</dbReference>
<dbReference type="AlphaFoldDB" id="A0A382EET9"/>
<sequence length="177" mass="20202">MVRKIAELETMVVDSEAEALILEANLIKQHQPYFNVRLRDDKTYPYISVTVQEPYPRVIVTRTVKNDGSRYFGPYTSVGVMREALGVIKKLYTVRSCSYSLPEDSPQRPCLDYHIGLCLAPCIGKQSENNYRRMIEEILEVLIGKTGKAKKKVEELMKQAVADQKYEIAAKLRDVIA</sequence>
<dbReference type="InterPro" id="IPR036876">
    <property type="entry name" value="UVR_dom_sf"/>
</dbReference>
<name>A0A382EET9_9ZZZZ</name>
<organism evidence="3">
    <name type="scientific">marine metagenome</name>
    <dbReference type="NCBI Taxonomy" id="408172"/>
    <lineage>
        <taxon>unclassified sequences</taxon>
        <taxon>metagenomes</taxon>
        <taxon>ecological metagenomes</taxon>
    </lineage>
</organism>
<feature type="domain" description="UVR" evidence="1">
    <location>
        <begin position="147"/>
        <end position="177"/>
    </location>
</feature>
<dbReference type="PROSITE" id="PS50164">
    <property type="entry name" value="GIY_YIG"/>
    <property type="match status" value="1"/>
</dbReference>
<dbReference type="SUPFAM" id="SSF46600">
    <property type="entry name" value="C-terminal UvrC-binding domain of UvrB"/>
    <property type="match status" value="1"/>
</dbReference>
<evidence type="ECO:0000259" key="2">
    <source>
        <dbReference type="PROSITE" id="PS50164"/>
    </source>
</evidence>
<accession>A0A382EET9</accession>
<feature type="non-terminal residue" evidence="3">
    <location>
        <position position="177"/>
    </location>
</feature>
<reference evidence="3" key="1">
    <citation type="submission" date="2018-05" db="EMBL/GenBank/DDBJ databases">
        <authorList>
            <person name="Lanie J.A."/>
            <person name="Ng W.-L."/>
            <person name="Kazmierczak K.M."/>
            <person name="Andrzejewski T.M."/>
            <person name="Davidsen T.M."/>
            <person name="Wayne K.J."/>
            <person name="Tettelin H."/>
            <person name="Glass J.I."/>
            <person name="Rusch D."/>
            <person name="Podicherti R."/>
            <person name="Tsui H.-C.T."/>
            <person name="Winkler M.E."/>
        </authorList>
    </citation>
    <scope>NUCLEOTIDE SEQUENCE</scope>
</reference>
<evidence type="ECO:0000259" key="1">
    <source>
        <dbReference type="PROSITE" id="PS50151"/>
    </source>
</evidence>
<dbReference type="PANTHER" id="PTHR30562:SF1">
    <property type="entry name" value="UVRABC SYSTEM PROTEIN C"/>
    <property type="match status" value="1"/>
</dbReference>
<dbReference type="InterPro" id="IPR001943">
    <property type="entry name" value="UVR_dom"/>
</dbReference>
<dbReference type="PANTHER" id="PTHR30562">
    <property type="entry name" value="UVRC/OXIDOREDUCTASE"/>
    <property type="match status" value="1"/>
</dbReference>
<dbReference type="PROSITE" id="PS50151">
    <property type="entry name" value="UVR"/>
    <property type="match status" value="1"/>
</dbReference>
<dbReference type="InterPro" id="IPR035901">
    <property type="entry name" value="GIY-YIG_endonuc_sf"/>
</dbReference>
<gene>
    <name evidence="3" type="ORF">METZ01_LOCUS202160</name>
</gene>
<dbReference type="GO" id="GO:0006974">
    <property type="term" value="P:DNA damage response"/>
    <property type="evidence" value="ECO:0007669"/>
    <property type="project" value="TreeGrafter"/>
</dbReference>
<proteinExistence type="predicted"/>